<keyword evidence="4 10" id="KW-0808">Transferase</keyword>
<dbReference type="InterPro" id="IPR005248">
    <property type="entry name" value="NadD/NMNAT"/>
</dbReference>
<evidence type="ECO:0000256" key="4">
    <source>
        <dbReference type="ARBA" id="ARBA00022679"/>
    </source>
</evidence>
<proteinExistence type="inferred from homology"/>
<dbReference type="SUPFAM" id="SSF52374">
    <property type="entry name" value="Nucleotidylyl transferase"/>
    <property type="match status" value="1"/>
</dbReference>
<evidence type="ECO:0000256" key="5">
    <source>
        <dbReference type="ARBA" id="ARBA00022695"/>
    </source>
</evidence>
<dbReference type="GO" id="GO:0004515">
    <property type="term" value="F:nicotinate-nucleotide adenylyltransferase activity"/>
    <property type="evidence" value="ECO:0007669"/>
    <property type="project" value="UniProtKB-UniRule"/>
</dbReference>
<dbReference type="InterPro" id="IPR014729">
    <property type="entry name" value="Rossmann-like_a/b/a_fold"/>
</dbReference>
<evidence type="ECO:0000256" key="3">
    <source>
        <dbReference type="ARBA" id="ARBA00022642"/>
    </source>
</evidence>
<keyword evidence="8 10" id="KW-0520">NAD</keyword>
<evidence type="ECO:0000256" key="2">
    <source>
        <dbReference type="ARBA" id="ARBA00005019"/>
    </source>
</evidence>
<dbReference type="InterPro" id="IPR004821">
    <property type="entry name" value="Cyt_trans-like"/>
</dbReference>
<reference evidence="13 15" key="2">
    <citation type="journal article" date="2019" name="Nat. Med.">
        <title>A library of human gut bacterial isolates paired with longitudinal multiomics data enables mechanistic microbiome research.</title>
        <authorList>
            <person name="Poyet M."/>
            <person name="Groussin M."/>
            <person name="Gibbons S.M."/>
            <person name="Avila-Pacheco J."/>
            <person name="Jiang X."/>
            <person name="Kearney S.M."/>
            <person name="Perrotta A.R."/>
            <person name="Berdy B."/>
            <person name="Zhao S."/>
            <person name="Lieberman T.D."/>
            <person name="Swanson P.K."/>
            <person name="Smith M."/>
            <person name="Roesemann S."/>
            <person name="Alexander J.E."/>
            <person name="Rich S.A."/>
            <person name="Livny J."/>
            <person name="Vlamakis H."/>
            <person name="Clish C."/>
            <person name="Bullock K."/>
            <person name="Deik A."/>
            <person name="Scott J."/>
            <person name="Pierce K.A."/>
            <person name="Xavier R.J."/>
            <person name="Alm E.J."/>
        </authorList>
    </citation>
    <scope>NUCLEOTIDE SEQUENCE [LARGE SCALE GENOMIC DNA]</scope>
    <source>
        <strain evidence="13 15">BIOML-A12</strain>
    </source>
</reference>
<evidence type="ECO:0000256" key="6">
    <source>
        <dbReference type="ARBA" id="ARBA00022741"/>
    </source>
</evidence>
<dbReference type="Proteomes" id="UP000477156">
    <property type="component" value="Unassembled WGS sequence"/>
</dbReference>
<dbReference type="PANTHER" id="PTHR39321">
    <property type="entry name" value="NICOTINATE-NUCLEOTIDE ADENYLYLTRANSFERASE-RELATED"/>
    <property type="match status" value="1"/>
</dbReference>
<reference evidence="12 14" key="1">
    <citation type="submission" date="2015-09" db="EMBL/GenBank/DDBJ databases">
        <authorList>
            <consortium name="Pathogen Informatics"/>
        </authorList>
    </citation>
    <scope>NUCLEOTIDE SEQUENCE [LARGE SCALE GENOMIC DNA]</scope>
    <source>
        <strain evidence="12 14">2789STDY5834863</strain>
    </source>
</reference>
<accession>A0A173WW74</accession>
<keyword evidence="5 10" id="KW-0548">Nucleotidyltransferase</keyword>
<dbReference type="GO" id="GO:0005524">
    <property type="term" value="F:ATP binding"/>
    <property type="evidence" value="ECO:0007669"/>
    <property type="project" value="UniProtKB-KW"/>
</dbReference>
<dbReference type="GO" id="GO:0009435">
    <property type="term" value="P:NAD+ biosynthetic process"/>
    <property type="evidence" value="ECO:0007669"/>
    <property type="project" value="UniProtKB-UniRule"/>
</dbReference>
<evidence type="ECO:0000313" key="15">
    <source>
        <dbReference type="Proteomes" id="UP000477156"/>
    </source>
</evidence>
<comment type="pathway">
    <text evidence="2 10">Cofactor biosynthesis; NAD(+) biosynthesis; deamido-NAD(+) from nicotinate D-ribonucleotide: step 1/1.</text>
</comment>
<evidence type="ECO:0000313" key="13">
    <source>
        <dbReference type="EMBL" id="MZS87693.1"/>
    </source>
</evidence>
<dbReference type="eggNOG" id="COG1057">
    <property type="taxonomic scope" value="Bacteria"/>
</dbReference>
<dbReference type="AlphaFoldDB" id="A0A173WW74"/>
<dbReference type="HAMAP" id="MF_00244">
    <property type="entry name" value="NaMN_adenylyltr"/>
    <property type="match status" value="1"/>
</dbReference>
<evidence type="ECO:0000313" key="14">
    <source>
        <dbReference type="Proteomes" id="UP000095431"/>
    </source>
</evidence>
<evidence type="ECO:0000256" key="10">
    <source>
        <dbReference type="HAMAP-Rule" id="MF_00244"/>
    </source>
</evidence>
<dbReference type="Pfam" id="PF01467">
    <property type="entry name" value="CTP_transf_like"/>
    <property type="match status" value="1"/>
</dbReference>
<dbReference type="NCBIfam" id="TIGR00125">
    <property type="entry name" value="cyt_tran_rel"/>
    <property type="match status" value="1"/>
</dbReference>
<feature type="domain" description="Cytidyltransferase-like" evidence="11">
    <location>
        <begin position="10"/>
        <end position="177"/>
    </location>
</feature>
<evidence type="ECO:0000256" key="1">
    <source>
        <dbReference type="ARBA" id="ARBA00002324"/>
    </source>
</evidence>
<evidence type="ECO:0000256" key="7">
    <source>
        <dbReference type="ARBA" id="ARBA00022840"/>
    </source>
</evidence>
<dbReference type="NCBIfam" id="NF000840">
    <property type="entry name" value="PRK00071.1-3"/>
    <property type="match status" value="1"/>
</dbReference>
<dbReference type="UniPathway" id="UPA00253">
    <property type="reaction ID" value="UER00332"/>
</dbReference>
<evidence type="ECO:0000256" key="9">
    <source>
        <dbReference type="ARBA" id="ARBA00048721"/>
    </source>
</evidence>
<dbReference type="NCBIfam" id="TIGR00482">
    <property type="entry name" value="nicotinate (nicotinamide) nucleotide adenylyltransferase"/>
    <property type="match status" value="1"/>
</dbReference>
<dbReference type="EC" id="2.7.7.18" evidence="10"/>
<dbReference type="EMBL" id="WWVF01000001">
    <property type="protein sequence ID" value="MZS87693.1"/>
    <property type="molecule type" value="Genomic_DNA"/>
</dbReference>
<dbReference type="Proteomes" id="UP000095431">
    <property type="component" value="Unassembled WGS sequence"/>
</dbReference>
<dbReference type="CDD" id="cd02165">
    <property type="entry name" value="NMNAT"/>
    <property type="match status" value="1"/>
</dbReference>
<evidence type="ECO:0000313" key="12">
    <source>
        <dbReference type="EMBL" id="CUN43772.1"/>
    </source>
</evidence>
<organism evidence="12 14">
    <name type="scientific">Blautia wexlerae</name>
    <dbReference type="NCBI Taxonomy" id="418240"/>
    <lineage>
        <taxon>Bacteria</taxon>
        <taxon>Bacillati</taxon>
        <taxon>Bacillota</taxon>
        <taxon>Clostridia</taxon>
        <taxon>Lachnospirales</taxon>
        <taxon>Lachnospiraceae</taxon>
        <taxon>Blautia</taxon>
    </lineage>
</organism>
<keyword evidence="3 10" id="KW-0662">Pyridine nucleotide biosynthesis</keyword>
<dbReference type="Gene3D" id="3.40.50.620">
    <property type="entry name" value="HUPs"/>
    <property type="match status" value="1"/>
</dbReference>
<dbReference type="RefSeq" id="WP_022381239.1">
    <property type="nucleotide sequence ID" value="NZ_AP031426.1"/>
</dbReference>
<dbReference type="PANTHER" id="PTHR39321:SF3">
    <property type="entry name" value="PHOSPHOPANTETHEINE ADENYLYLTRANSFERASE"/>
    <property type="match status" value="1"/>
</dbReference>
<comment type="catalytic activity">
    <reaction evidence="9 10">
        <text>nicotinate beta-D-ribonucleotide + ATP + H(+) = deamido-NAD(+) + diphosphate</text>
        <dbReference type="Rhea" id="RHEA:22860"/>
        <dbReference type="ChEBI" id="CHEBI:15378"/>
        <dbReference type="ChEBI" id="CHEBI:30616"/>
        <dbReference type="ChEBI" id="CHEBI:33019"/>
        <dbReference type="ChEBI" id="CHEBI:57502"/>
        <dbReference type="ChEBI" id="CHEBI:58437"/>
        <dbReference type="EC" id="2.7.7.18"/>
    </reaction>
</comment>
<comment type="similarity">
    <text evidence="10">Belongs to the NadD family.</text>
</comment>
<gene>
    <name evidence="10 12" type="primary">nadD</name>
    <name evidence="12" type="ORF">ERS852478_00102</name>
    <name evidence="13" type="ORF">GT712_00955</name>
</gene>
<name>A0A173WW74_9FIRM</name>
<evidence type="ECO:0000259" key="11">
    <source>
        <dbReference type="Pfam" id="PF01467"/>
    </source>
</evidence>
<comment type="function">
    <text evidence="1 10">Catalyzes the reversible adenylation of nicotinate mononucleotide (NaMN) to nicotinic acid adenine dinucleotide (NaAD).</text>
</comment>
<keyword evidence="7 10" id="KW-0067">ATP-binding</keyword>
<evidence type="ECO:0000256" key="8">
    <source>
        <dbReference type="ARBA" id="ARBA00023027"/>
    </source>
</evidence>
<keyword evidence="6 10" id="KW-0547">Nucleotide-binding</keyword>
<sequence>MADIKHRIGIMGGTFDPIHMGHLILGEKAYEQFRLEKVLFMPSGNPPHKRNRQGRATDEERVEMVRRAITGNPHFELSLTEMHENGYTYTYHTLEMLKEKNPDTDYYFIIGADSLYDFDTWREPERICRNCILVTAVRNHSTIAELEAEMNRLSLKYNGTFLTLNTTNLDVSSEMLRNWIREDKSVRYYIPDPVIEYIRENQIYSLAEKKG</sequence>
<dbReference type="EMBL" id="CYZN01000001">
    <property type="protein sequence ID" value="CUN43772.1"/>
    <property type="molecule type" value="Genomic_DNA"/>
</dbReference>
<protein>
    <recommendedName>
        <fullName evidence="10">Probable nicotinate-nucleotide adenylyltransferase</fullName>
        <ecNumber evidence="10">2.7.7.18</ecNumber>
    </recommendedName>
    <alternativeName>
        <fullName evidence="10">Deamido-NAD(+) diphosphorylase</fullName>
    </alternativeName>
    <alternativeName>
        <fullName evidence="10">Deamido-NAD(+) pyrophosphorylase</fullName>
    </alternativeName>
    <alternativeName>
        <fullName evidence="10">Nicotinate mononucleotide adenylyltransferase</fullName>
        <shortName evidence="10">NaMN adenylyltransferase</shortName>
    </alternativeName>
</protein>